<dbReference type="Proteomes" id="UP000031563">
    <property type="component" value="Unassembled WGS sequence"/>
</dbReference>
<dbReference type="STRING" id="1221996.QY95_02753"/>
<keyword evidence="6 9" id="KW-0808">Transferase</keyword>
<dbReference type="GO" id="GO:0008652">
    <property type="term" value="P:amino acid biosynthetic process"/>
    <property type="evidence" value="ECO:0007669"/>
    <property type="project" value="UniProtKB-KW"/>
</dbReference>
<evidence type="ECO:0000256" key="8">
    <source>
        <dbReference type="ARBA" id="ARBA00044633"/>
    </source>
</evidence>
<dbReference type="NCBIfam" id="TIGR01356">
    <property type="entry name" value="aroA"/>
    <property type="match status" value="1"/>
</dbReference>
<dbReference type="AlphaFoldDB" id="A0A0F5HWN4"/>
<feature type="binding site" evidence="9">
    <location>
        <position position="346"/>
    </location>
    <ligand>
        <name>phosphoenolpyruvate</name>
        <dbReference type="ChEBI" id="CHEBI:58702"/>
    </ligand>
</feature>
<evidence type="ECO:0000256" key="2">
    <source>
        <dbReference type="ARBA" id="ARBA00004811"/>
    </source>
</evidence>
<evidence type="ECO:0000313" key="11">
    <source>
        <dbReference type="EMBL" id="KKB37643.1"/>
    </source>
</evidence>
<evidence type="ECO:0000256" key="9">
    <source>
        <dbReference type="HAMAP-Rule" id="MF_00210"/>
    </source>
</evidence>
<dbReference type="GO" id="GO:0009423">
    <property type="term" value="P:chorismate biosynthetic process"/>
    <property type="evidence" value="ECO:0007669"/>
    <property type="project" value="UniProtKB-UniRule"/>
</dbReference>
<dbReference type="Pfam" id="PF00275">
    <property type="entry name" value="EPSP_synthase"/>
    <property type="match status" value="1"/>
</dbReference>
<evidence type="ECO:0000256" key="6">
    <source>
        <dbReference type="ARBA" id="ARBA00022679"/>
    </source>
</evidence>
<reference evidence="11" key="1">
    <citation type="submission" date="2015-02" db="EMBL/GenBank/DDBJ databases">
        <title>Genome Assembly of Bacillaceae bacterium MTCC 8252.</title>
        <authorList>
            <person name="Verma A."/>
            <person name="Khatri I."/>
            <person name="Mual P."/>
            <person name="Subramanian S."/>
            <person name="Krishnamurthi S."/>
        </authorList>
    </citation>
    <scope>NUCLEOTIDE SEQUENCE [LARGE SCALE GENOMIC DNA]</scope>
    <source>
        <strain evidence="11">MTCC 8252</strain>
    </source>
</reference>
<evidence type="ECO:0000256" key="7">
    <source>
        <dbReference type="ARBA" id="ARBA00023141"/>
    </source>
</evidence>
<comment type="pathway">
    <text evidence="2 9">Metabolic intermediate biosynthesis; chorismate biosynthesis; chorismate from D-erythrose 4-phosphate and phosphoenolpyruvate: step 6/7.</text>
</comment>
<feature type="binding site" evidence="9">
    <location>
        <position position="342"/>
    </location>
    <ligand>
        <name>3-phosphoshikimate</name>
        <dbReference type="ChEBI" id="CHEBI:145989"/>
    </ligand>
</feature>
<feature type="binding site" evidence="9">
    <location>
        <position position="95"/>
    </location>
    <ligand>
        <name>phosphoenolpyruvate</name>
        <dbReference type="ChEBI" id="CHEBI:58702"/>
    </ligand>
</feature>
<sequence length="432" mass="46362">MKEMEIKLTDSTLQGHLEVPGDKSISHRSIMFGALADGKTTIRHFLKGEDCLSTIDCFRKLGVEIEETEEEIIVHGKGWKGLEEPKEVLDTGNSGTTTRLLLGILAGCPFHTVLVGDASIAERPMDRVTVPLSQMGARINGRSEGRFTPLAINGTKLRPIHYELPVASAQVKSAVIFAGLQAEGETIITEPQLTRDHTEKMIEQFGGSVTRRGNDIIIPGGQTFKGTDIYVPGDISSAAFFLVAGAISPDSEIVLEKVGLNPTRTGIIDVLKDMGADIEIQEAQIAGEEVGTVTIRTSNLKGVEIGGDLIPKLIDEIPVIALLATQAEGRTVIKDAEELKVKETNRIDTVVSELKKLGAEIEATDDGMVIHGKKGLSGGHVSSHGDHRIGMMLAVASLVAEGTVILENAEAIAVSYPSFFEDMDRLIQGKKS</sequence>
<comment type="function">
    <text evidence="1 9">Catalyzes the transfer of the enolpyruvyl moiety of phosphoenolpyruvate (PEP) to the 5-hydroxyl of shikimate-3-phosphate (S3P) to produce enolpyruvyl shikimate-3-phosphate and inorganic phosphate.</text>
</comment>
<dbReference type="EMBL" id="JWIR02000051">
    <property type="protein sequence ID" value="KKB37643.1"/>
    <property type="molecule type" value="Genomic_DNA"/>
</dbReference>
<evidence type="ECO:0000256" key="1">
    <source>
        <dbReference type="ARBA" id="ARBA00002174"/>
    </source>
</evidence>
<dbReference type="OrthoDB" id="9809920at2"/>
<gene>
    <name evidence="9" type="primary">aroA</name>
    <name evidence="11" type="ORF">QY95_02753</name>
</gene>
<dbReference type="InterPro" id="IPR013792">
    <property type="entry name" value="RNA3'P_cycl/enolpyr_Trfase_a/b"/>
</dbReference>
<feature type="binding site" evidence="9">
    <location>
        <position position="28"/>
    </location>
    <ligand>
        <name>3-phosphoshikimate</name>
        <dbReference type="ChEBI" id="CHEBI:145989"/>
    </ligand>
</feature>
<feature type="binding site" evidence="9">
    <location>
        <position position="168"/>
    </location>
    <ligand>
        <name>3-phosphoshikimate</name>
        <dbReference type="ChEBI" id="CHEBI:145989"/>
    </ligand>
</feature>
<comment type="caution">
    <text evidence="11">The sequence shown here is derived from an EMBL/GenBank/DDBJ whole genome shotgun (WGS) entry which is preliminary data.</text>
</comment>
<dbReference type="FunFam" id="3.65.10.10:FF:000005">
    <property type="entry name" value="3-phosphoshikimate 1-carboxyvinyltransferase"/>
    <property type="match status" value="1"/>
</dbReference>
<protein>
    <recommendedName>
        <fullName evidence="9">3-phosphoshikimate 1-carboxyvinyltransferase</fullName>
        <ecNumber evidence="9">2.5.1.19</ecNumber>
    </recommendedName>
    <alternativeName>
        <fullName evidence="9">5-enolpyruvylshikimate-3-phosphate synthase</fullName>
        <shortName evidence="9">EPSP synthase</shortName>
        <shortName evidence="9">EPSPS</shortName>
    </alternativeName>
</protein>
<evidence type="ECO:0000313" key="12">
    <source>
        <dbReference type="Proteomes" id="UP000031563"/>
    </source>
</evidence>
<dbReference type="PANTHER" id="PTHR21090">
    <property type="entry name" value="AROM/DEHYDROQUINATE SYNTHASE"/>
    <property type="match status" value="1"/>
</dbReference>
<evidence type="ECO:0000256" key="3">
    <source>
        <dbReference type="ARBA" id="ARBA00009948"/>
    </source>
</evidence>
<feature type="binding site" evidence="9">
    <location>
        <position position="123"/>
    </location>
    <ligand>
        <name>phosphoenolpyruvate</name>
        <dbReference type="ChEBI" id="CHEBI:58702"/>
    </ligand>
</feature>
<dbReference type="EC" id="2.5.1.19" evidence="9"/>
<dbReference type="UniPathway" id="UPA00053">
    <property type="reaction ID" value="UER00089"/>
</dbReference>
<dbReference type="PROSITE" id="PS00885">
    <property type="entry name" value="EPSP_SYNTHASE_2"/>
    <property type="match status" value="1"/>
</dbReference>
<name>A0A0F5HWN4_BACTR</name>
<feature type="binding site" evidence="9">
    <location>
        <position position="23"/>
    </location>
    <ligand>
        <name>phosphoenolpyruvate</name>
        <dbReference type="ChEBI" id="CHEBI:58702"/>
    </ligand>
</feature>
<keyword evidence="12" id="KW-1185">Reference proteome</keyword>
<feature type="binding site" evidence="9">
    <location>
        <position position="388"/>
    </location>
    <ligand>
        <name>phosphoenolpyruvate</name>
        <dbReference type="ChEBI" id="CHEBI:58702"/>
    </ligand>
</feature>
<comment type="caution">
    <text evidence="9">Lacks conserved residue(s) required for the propagation of feature annotation.</text>
</comment>
<accession>A0A0F5HWN4</accession>
<comment type="catalytic activity">
    <reaction evidence="8">
        <text>3-phosphoshikimate + phosphoenolpyruvate = 5-O-(1-carboxyvinyl)-3-phosphoshikimate + phosphate</text>
        <dbReference type="Rhea" id="RHEA:21256"/>
        <dbReference type="ChEBI" id="CHEBI:43474"/>
        <dbReference type="ChEBI" id="CHEBI:57701"/>
        <dbReference type="ChEBI" id="CHEBI:58702"/>
        <dbReference type="ChEBI" id="CHEBI:145989"/>
        <dbReference type="EC" id="2.5.1.19"/>
    </reaction>
    <physiologicalReaction direction="left-to-right" evidence="8">
        <dbReference type="Rhea" id="RHEA:21257"/>
    </physiologicalReaction>
</comment>
<feature type="binding site" evidence="9">
    <location>
        <position position="170"/>
    </location>
    <ligand>
        <name>phosphoenolpyruvate</name>
        <dbReference type="ChEBI" id="CHEBI:58702"/>
    </ligand>
</feature>
<keyword evidence="4 9" id="KW-0963">Cytoplasm</keyword>
<dbReference type="SUPFAM" id="SSF55205">
    <property type="entry name" value="EPT/RTPC-like"/>
    <property type="match status" value="1"/>
</dbReference>
<feature type="binding site" evidence="9">
    <location>
        <position position="24"/>
    </location>
    <ligand>
        <name>3-phosphoshikimate</name>
        <dbReference type="ChEBI" id="CHEBI:145989"/>
    </ligand>
</feature>
<proteinExistence type="inferred from homology"/>
<dbReference type="Gene3D" id="3.65.10.10">
    <property type="entry name" value="Enolpyruvate transferase domain"/>
    <property type="match status" value="2"/>
</dbReference>
<dbReference type="PANTHER" id="PTHR21090:SF5">
    <property type="entry name" value="PENTAFUNCTIONAL AROM POLYPEPTIDE"/>
    <property type="match status" value="1"/>
</dbReference>
<feature type="domain" description="Enolpyruvate transferase" evidence="10">
    <location>
        <begin position="11"/>
        <end position="423"/>
    </location>
</feature>
<dbReference type="HAMAP" id="MF_00210">
    <property type="entry name" value="EPSP_synth"/>
    <property type="match status" value="1"/>
</dbReference>
<feature type="binding site" evidence="9">
    <location>
        <position position="23"/>
    </location>
    <ligand>
        <name>3-phosphoshikimate</name>
        <dbReference type="ChEBI" id="CHEBI:145989"/>
    </ligand>
</feature>
<evidence type="ECO:0000256" key="4">
    <source>
        <dbReference type="ARBA" id="ARBA00022490"/>
    </source>
</evidence>
<comment type="subcellular location">
    <subcellularLocation>
        <location evidence="9">Cytoplasm</location>
    </subcellularLocation>
</comment>
<dbReference type="FunFam" id="3.65.10.10:FF:000006">
    <property type="entry name" value="3-phosphoshikimate 1-carboxyvinyltransferase"/>
    <property type="match status" value="1"/>
</dbReference>
<dbReference type="InterPro" id="IPR023193">
    <property type="entry name" value="EPSP_synthase_CS"/>
</dbReference>
<evidence type="ECO:0000256" key="5">
    <source>
        <dbReference type="ARBA" id="ARBA00022605"/>
    </source>
</evidence>
<dbReference type="PIRSF" id="PIRSF000505">
    <property type="entry name" value="EPSPS"/>
    <property type="match status" value="1"/>
</dbReference>
<comment type="subunit">
    <text evidence="9">Monomer.</text>
</comment>
<dbReference type="InterPro" id="IPR001986">
    <property type="entry name" value="Enolpyruvate_Tfrase_dom"/>
</dbReference>
<dbReference type="GO" id="GO:0009073">
    <property type="term" value="P:aromatic amino acid family biosynthetic process"/>
    <property type="evidence" value="ECO:0007669"/>
    <property type="project" value="UniProtKB-KW"/>
</dbReference>
<dbReference type="RefSeq" id="WP_040047737.1">
    <property type="nucleotide sequence ID" value="NZ_JWIR02000051.1"/>
</dbReference>
<keyword evidence="5 9" id="KW-0028">Amino-acid biosynthesis</keyword>
<comment type="similarity">
    <text evidence="3 9">Belongs to the EPSP synthase family.</text>
</comment>
<keyword evidence="7 9" id="KW-0057">Aromatic amino acid biosynthesis</keyword>
<dbReference type="InterPro" id="IPR006264">
    <property type="entry name" value="EPSP_synthase"/>
</dbReference>
<dbReference type="CDD" id="cd01556">
    <property type="entry name" value="EPSP_synthase"/>
    <property type="match status" value="1"/>
</dbReference>
<dbReference type="GO" id="GO:0003866">
    <property type="term" value="F:3-phosphoshikimate 1-carboxyvinyltransferase activity"/>
    <property type="evidence" value="ECO:0007669"/>
    <property type="project" value="UniProtKB-UniRule"/>
</dbReference>
<dbReference type="PROSITE" id="PS00104">
    <property type="entry name" value="EPSP_SYNTHASE_1"/>
    <property type="match status" value="1"/>
</dbReference>
<feature type="binding site" evidence="9">
    <location>
        <position position="315"/>
    </location>
    <ligand>
        <name>3-phosphoshikimate</name>
        <dbReference type="ChEBI" id="CHEBI:145989"/>
    </ligand>
</feature>
<dbReference type="GO" id="GO:0005737">
    <property type="term" value="C:cytoplasm"/>
    <property type="evidence" value="ECO:0007669"/>
    <property type="project" value="UniProtKB-SubCell"/>
</dbReference>
<feature type="binding site" evidence="9">
    <location>
        <position position="170"/>
    </location>
    <ligand>
        <name>3-phosphoshikimate</name>
        <dbReference type="ChEBI" id="CHEBI:145989"/>
    </ligand>
</feature>
<evidence type="ECO:0000259" key="10">
    <source>
        <dbReference type="Pfam" id="PF00275"/>
    </source>
</evidence>
<feature type="active site" description="Proton acceptor" evidence="9">
    <location>
        <position position="315"/>
    </location>
</feature>
<organism evidence="11 12">
    <name type="scientific">Bacillus thermotolerans</name>
    <name type="common">Quasibacillus thermotolerans</name>
    <dbReference type="NCBI Taxonomy" id="1221996"/>
    <lineage>
        <taxon>Bacteria</taxon>
        <taxon>Bacillati</taxon>
        <taxon>Bacillota</taxon>
        <taxon>Bacilli</taxon>
        <taxon>Bacillales</taxon>
        <taxon>Bacillaceae</taxon>
        <taxon>Bacillus</taxon>
    </lineage>
</organism>
<dbReference type="InterPro" id="IPR036968">
    <property type="entry name" value="Enolpyruvate_Tfrase_sf"/>
</dbReference>